<dbReference type="AlphaFoldDB" id="A0AAD7DYN4"/>
<dbReference type="Proteomes" id="UP001221757">
    <property type="component" value="Unassembled WGS sequence"/>
</dbReference>
<organism evidence="2 3">
    <name type="scientific">Mycena rosella</name>
    <name type="common">Pink bonnet</name>
    <name type="synonym">Agaricus rosellus</name>
    <dbReference type="NCBI Taxonomy" id="1033263"/>
    <lineage>
        <taxon>Eukaryota</taxon>
        <taxon>Fungi</taxon>
        <taxon>Dikarya</taxon>
        <taxon>Basidiomycota</taxon>
        <taxon>Agaricomycotina</taxon>
        <taxon>Agaricomycetes</taxon>
        <taxon>Agaricomycetidae</taxon>
        <taxon>Agaricales</taxon>
        <taxon>Marasmiineae</taxon>
        <taxon>Mycenaceae</taxon>
        <taxon>Mycena</taxon>
    </lineage>
</organism>
<gene>
    <name evidence="2" type="ORF">B0H17DRAFT_1042999</name>
</gene>
<dbReference type="EMBL" id="JARKIE010000014">
    <property type="protein sequence ID" value="KAJ7702787.1"/>
    <property type="molecule type" value="Genomic_DNA"/>
</dbReference>
<keyword evidence="3" id="KW-1185">Reference proteome</keyword>
<protein>
    <recommendedName>
        <fullName evidence="1">F-box domain-containing protein</fullName>
    </recommendedName>
</protein>
<feature type="domain" description="F-box" evidence="1">
    <location>
        <begin position="1"/>
        <end position="46"/>
    </location>
</feature>
<dbReference type="Gene3D" id="1.20.1280.50">
    <property type="match status" value="1"/>
</dbReference>
<evidence type="ECO:0000259" key="1">
    <source>
        <dbReference type="PROSITE" id="PS50181"/>
    </source>
</evidence>
<dbReference type="InterPro" id="IPR001810">
    <property type="entry name" value="F-box_dom"/>
</dbReference>
<sequence>MPLQNLNPDVLLVIFALVDVATILSLSRVNKAFNAISSAKQLWLSVVRDLSSRWLIDLPGNQILDTCSTAELIAQVKRGVLGPQTWSPTCSASPTLMQQINIPVEGLQGSRVGEGFRGAQFLPDGRHFLLYPDSGLYVGGVECWEVHSMRRLWGMRFPSAEPILTAAFDFRGGGLKAVVIIVFIRHTIVLETDMQTGQSHQYVRLPLVAHAAPRIQIWGDFLAWNESAAGRRYRPQLFLLNWRNAEIIFFDVPDMEANLALFPGHLLLTFHDPHVGSQTIDHARIYSLASLANLWCSCDHDEDPSVRNPEVSLAAGTALTDGTLPSVSFDIPVNEQQGVHYIRPSITQSLLRDETYQLVIEVVDLLYPVVDTRRGPIAFLARRIRNQNPFIPGFTTTVSRYQLVCPAGPSLPPVPRLTSVFRHQKEVVNADGGGIAIGYALCRAAPVWRDTIAVRRLDEAGIRRPRELPMEGPKPLDAASVDAQISRTGAVMSRGDNQVTVCYYL</sequence>
<proteinExistence type="predicted"/>
<dbReference type="SUPFAM" id="SSF81383">
    <property type="entry name" value="F-box domain"/>
    <property type="match status" value="1"/>
</dbReference>
<name>A0AAD7DYN4_MYCRO</name>
<accession>A0AAD7DYN4</accession>
<evidence type="ECO:0000313" key="3">
    <source>
        <dbReference type="Proteomes" id="UP001221757"/>
    </source>
</evidence>
<dbReference type="InterPro" id="IPR036047">
    <property type="entry name" value="F-box-like_dom_sf"/>
</dbReference>
<dbReference type="PROSITE" id="PS50181">
    <property type="entry name" value="FBOX"/>
    <property type="match status" value="1"/>
</dbReference>
<comment type="caution">
    <text evidence="2">The sequence shown here is derived from an EMBL/GenBank/DDBJ whole genome shotgun (WGS) entry which is preliminary data.</text>
</comment>
<evidence type="ECO:0000313" key="2">
    <source>
        <dbReference type="EMBL" id="KAJ7702787.1"/>
    </source>
</evidence>
<dbReference type="Pfam" id="PF00646">
    <property type="entry name" value="F-box"/>
    <property type="match status" value="1"/>
</dbReference>
<reference evidence="2" key="1">
    <citation type="submission" date="2023-03" db="EMBL/GenBank/DDBJ databases">
        <title>Massive genome expansion in bonnet fungi (Mycena s.s.) driven by repeated elements and novel gene families across ecological guilds.</title>
        <authorList>
            <consortium name="Lawrence Berkeley National Laboratory"/>
            <person name="Harder C.B."/>
            <person name="Miyauchi S."/>
            <person name="Viragh M."/>
            <person name="Kuo A."/>
            <person name="Thoen E."/>
            <person name="Andreopoulos B."/>
            <person name="Lu D."/>
            <person name="Skrede I."/>
            <person name="Drula E."/>
            <person name="Henrissat B."/>
            <person name="Morin E."/>
            <person name="Kohler A."/>
            <person name="Barry K."/>
            <person name="LaButti K."/>
            <person name="Morin E."/>
            <person name="Salamov A."/>
            <person name="Lipzen A."/>
            <person name="Mereny Z."/>
            <person name="Hegedus B."/>
            <person name="Baldrian P."/>
            <person name="Stursova M."/>
            <person name="Weitz H."/>
            <person name="Taylor A."/>
            <person name="Grigoriev I.V."/>
            <person name="Nagy L.G."/>
            <person name="Martin F."/>
            <person name="Kauserud H."/>
        </authorList>
    </citation>
    <scope>NUCLEOTIDE SEQUENCE</scope>
    <source>
        <strain evidence="2">CBHHK067</strain>
    </source>
</reference>